<proteinExistence type="predicted"/>
<reference evidence="2 3" key="1">
    <citation type="submission" date="2019-05" db="EMBL/GenBank/DDBJ databases">
        <title>Emergence of the Ug99 lineage of the wheat stem rust pathogen through somatic hybridization.</title>
        <authorList>
            <person name="Li F."/>
            <person name="Upadhyaya N.M."/>
            <person name="Sperschneider J."/>
            <person name="Matny O."/>
            <person name="Nguyen-Phuc H."/>
            <person name="Mago R."/>
            <person name="Raley C."/>
            <person name="Miller M.E."/>
            <person name="Silverstein K.A.T."/>
            <person name="Henningsen E."/>
            <person name="Hirsch C.D."/>
            <person name="Visser B."/>
            <person name="Pretorius Z.A."/>
            <person name="Steffenson B.J."/>
            <person name="Schwessinger B."/>
            <person name="Dodds P.N."/>
            <person name="Figueroa M."/>
        </authorList>
    </citation>
    <scope>NUCLEOTIDE SEQUENCE [LARGE SCALE GENOMIC DNA]</scope>
    <source>
        <strain evidence="2">21-0</strain>
    </source>
</reference>
<evidence type="ECO:0000313" key="3">
    <source>
        <dbReference type="Proteomes" id="UP000324748"/>
    </source>
</evidence>
<keyword evidence="1" id="KW-0732">Signal</keyword>
<protein>
    <submittedName>
        <fullName evidence="2">Uncharacterized protein</fullName>
    </submittedName>
</protein>
<accession>A0A5B0R5N9</accession>
<dbReference type="Proteomes" id="UP000324748">
    <property type="component" value="Unassembled WGS sequence"/>
</dbReference>
<evidence type="ECO:0000256" key="1">
    <source>
        <dbReference type="SAM" id="SignalP"/>
    </source>
</evidence>
<feature type="chain" id="PRO_5022988939" evidence="1">
    <location>
        <begin position="27"/>
        <end position="60"/>
    </location>
</feature>
<name>A0A5B0R5N9_PUCGR</name>
<sequence>MNFTLAGLKLALVIFLSPQFISVSMSAPVASGGHEAKHSKALTKVDTLGMYYPGIPEGGS</sequence>
<gene>
    <name evidence="2" type="ORF">PGT21_037271</name>
</gene>
<evidence type="ECO:0000313" key="2">
    <source>
        <dbReference type="EMBL" id="KAA1120214.1"/>
    </source>
</evidence>
<comment type="caution">
    <text evidence="2">The sequence shown here is derived from an EMBL/GenBank/DDBJ whole genome shotgun (WGS) entry which is preliminary data.</text>
</comment>
<keyword evidence="3" id="KW-1185">Reference proteome</keyword>
<dbReference type="EMBL" id="VSWC01000001">
    <property type="protein sequence ID" value="KAA1120214.1"/>
    <property type="molecule type" value="Genomic_DNA"/>
</dbReference>
<feature type="signal peptide" evidence="1">
    <location>
        <begin position="1"/>
        <end position="26"/>
    </location>
</feature>
<organism evidence="2 3">
    <name type="scientific">Puccinia graminis f. sp. tritici</name>
    <dbReference type="NCBI Taxonomy" id="56615"/>
    <lineage>
        <taxon>Eukaryota</taxon>
        <taxon>Fungi</taxon>
        <taxon>Dikarya</taxon>
        <taxon>Basidiomycota</taxon>
        <taxon>Pucciniomycotina</taxon>
        <taxon>Pucciniomycetes</taxon>
        <taxon>Pucciniales</taxon>
        <taxon>Pucciniaceae</taxon>
        <taxon>Puccinia</taxon>
    </lineage>
</organism>
<dbReference type="AlphaFoldDB" id="A0A5B0R5N9"/>